<dbReference type="Gene3D" id="3.90.120.10">
    <property type="entry name" value="DNA Methylase, subunit A, domain 2"/>
    <property type="match status" value="1"/>
</dbReference>
<evidence type="ECO:0000256" key="2">
    <source>
        <dbReference type="ARBA" id="ARBA00022679"/>
    </source>
</evidence>
<dbReference type="GO" id="GO:0003886">
    <property type="term" value="F:DNA (cytosine-5-)-methyltransferase activity"/>
    <property type="evidence" value="ECO:0007669"/>
    <property type="project" value="UniProtKB-EC"/>
</dbReference>
<dbReference type="InterPro" id="IPR031303">
    <property type="entry name" value="C5_meth_CS"/>
</dbReference>
<comment type="catalytic activity">
    <reaction evidence="7">
        <text>a 2'-deoxycytidine in DNA + S-adenosyl-L-methionine = a 5-methyl-2'-deoxycytidine in DNA + S-adenosyl-L-homocysteine + H(+)</text>
        <dbReference type="Rhea" id="RHEA:13681"/>
        <dbReference type="Rhea" id="RHEA-COMP:11369"/>
        <dbReference type="Rhea" id="RHEA-COMP:11370"/>
        <dbReference type="ChEBI" id="CHEBI:15378"/>
        <dbReference type="ChEBI" id="CHEBI:57856"/>
        <dbReference type="ChEBI" id="CHEBI:59789"/>
        <dbReference type="ChEBI" id="CHEBI:85452"/>
        <dbReference type="ChEBI" id="CHEBI:85454"/>
        <dbReference type="EC" id="2.1.1.37"/>
    </reaction>
</comment>
<keyword evidence="2 5" id="KW-0808">Transferase</keyword>
<sequence length="418" mass="48331">MFRVIETFSGIGSQAQALKNIGIDYSVVATVEWEIGALYAYDIIHNGPQDLKPYRHHTRESILNIVSKYNLSNDGKQPMTQRGLQALNMSQLKSILIAIGRTNNLVDITSVKATDLPDADLLTYSFPCQDLSKSGHWHRNEGGINRDANNRSTLLWQIERILKEYDEINKPLPNFLLMENVSEILSEKHRDNFKEWCEFLESLGYVNQIYTLDASNFGIPQSRIRTYMVSVKSNSVEQTEELTKYFFENNLENYYSSHSKPLSHYLKLDYSNEVYRNEAIESTPAFTPSRKKILELNKYLAKDNEVFDSKTARTITTKQDRHPNSGIILYDKVTLVEKNKKYRNLTPRECFLLMGFNEKSFDDLMENNIVFENDRKILPNSKLIRLAGNSIVVDVLEKIFEQMIEIDNNILNKKLVKA</sequence>
<dbReference type="PROSITE" id="PS51679">
    <property type="entry name" value="SAM_MT_C5"/>
    <property type="match status" value="1"/>
</dbReference>
<dbReference type="Pfam" id="PF00145">
    <property type="entry name" value="DNA_methylase"/>
    <property type="match status" value="1"/>
</dbReference>
<dbReference type="GO" id="GO:0032259">
    <property type="term" value="P:methylation"/>
    <property type="evidence" value="ECO:0007669"/>
    <property type="project" value="UniProtKB-KW"/>
</dbReference>
<comment type="similarity">
    <text evidence="5 6">Belongs to the class I-like SAM-binding methyltransferase superfamily. C5-methyltransferase family.</text>
</comment>
<evidence type="ECO:0000256" key="6">
    <source>
        <dbReference type="RuleBase" id="RU000416"/>
    </source>
</evidence>
<organism evidence="8 9">
    <name type="scientific">Staphylococcus pragensis</name>
    <dbReference type="NCBI Taxonomy" id="1611836"/>
    <lineage>
        <taxon>Bacteria</taxon>
        <taxon>Bacillati</taxon>
        <taxon>Bacillota</taxon>
        <taxon>Bacilli</taxon>
        <taxon>Bacillales</taxon>
        <taxon>Staphylococcaceae</taxon>
        <taxon>Staphylococcus</taxon>
    </lineage>
</organism>
<evidence type="ECO:0000256" key="7">
    <source>
        <dbReference type="RuleBase" id="RU000417"/>
    </source>
</evidence>
<dbReference type="PANTHER" id="PTHR46098:SF1">
    <property type="entry name" value="TRNA (CYTOSINE(38)-C(5))-METHYLTRANSFERASE"/>
    <property type="match status" value="1"/>
</dbReference>
<dbReference type="EC" id="2.1.1.37" evidence="7"/>
<dbReference type="Proteomes" id="UP000297459">
    <property type="component" value="Unassembled WGS sequence"/>
</dbReference>
<proteinExistence type="inferred from homology"/>
<dbReference type="InterPro" id="IPR050750">
    <property type="entry name" value="C5-MTase"/>
</dbReference>
<name>A0A4Z1BNU1_9STAP</name>
<keyword evidence="1 5" id="KW-0489">Methyltransferase</keyword>
<dbReference type="SUPFAM" id="SSF53335">
    <property type="entry name" value="S-adenosyl-L-methionine-dependent methyltransferases"/>
    <property type="match status" value="1"/>
</dbReference>
<comment type="caution">
    <text evidence="8">The sequence shown here is derived from an EMBL/GenBank/DDBJ whole genome shotgun (WGS) entry which is preliminary data.</text>
</comment>
<keyword evidence="9" id="KW-1185">Reference proteome</keyword>
<evidence type="ECO:0000256" key="5">
    <source>
        <dbReference type="PROSITE-ProRule" id="PRU01016"/>
    </source>
</evidence>
<dbReference type="GO" id="GO:0009307">
    <property type="term" value="P:DNA restriction-modification system"/>
    <property type="evidence" value="ECO:0007669"/>
    <property type="project" value="UniProtKB-KW"/>
</dbReference>
<dbReference type="Gene3D" id="3.40.50.150">
    <property type="entry name" value="Vaccinia Virus protein VP39"/>
    <property type="match status" value="1"/>
</dbReference>
<feature type="active site" evidence="5">
    <location>
        <position position="128"/>
    </location>
</feature>
<dbReference type="PROSITE" id="PS00095">
    <property type="entry name" value="C5_MTASE_2"/>
    <property type="match status" value="1"/>
</dbReference>
<dbReference type="NCBIfam" id="TIGR00675">
    <property type="entry name" value="dcm"/>
    <property type="match status" value="1"/>
</dbReference>
<dbReference type="PROSITE" id="PS00094">
    <property type="entry name" value="C5_MTASE_1"/>
    <property type="match status" value="1"/>
</dbReference>
<dbReference type="InterPro" id="IPR001525">
    <property type="entry name" value="C5_MeTfrase"/>
</dbReference>
<accession>A0A4Z1BNU1</accession>
<evidence type="ECO:0000313" key="8">
    <source>
        <dbReference type="EMBL" id="TGN27450.1"/>
    </source>
</evidence>
<dbReference type="InterPro" id="IPR018117">
    <property type="entry name" value="C5_DNA_meth_AS"/>
</dbReference>
<dbReference type="InterPro" id="IPR029063">
    <property type="entry name" value="SAM-dependent_MTases_sf"/>
</dbReference>
<keyword evidence="3 5" id="KW-0949">S-adenosyl-L-methionine</keyword>
<evidence type="ECO:0000256" key="1">
    <source>
        <dbReference type="ARBA" id="ARBA00022603"/>
    </source>
</evidence>
<dbReference type="EMBL" id="SRPJ01000002">
    <property type="protein sequence ID" value="TGN27450.1"/>
    <property type="molecule type" value="Genomic_DNA"/>
</dbReference>
<dbReference type="PANTHER" id="PTHR46098">
    <property type="entry name" value="TRNA (CYTOSINE(38)-C(5))-METHYLTRANSFERASE"/>
    <property type="match status" value="1"/>
</dbReference>
<evidence type="ECO:0000313" key="9">
    <source>
        <dbReference type="Proteomes" id="UP000297459"/>
    </source>
</evidence>
<dbReference type="AlphaFoldDB" id="A0A4Z1BNU1"/>
<dbReference type="PRINTS" id="PR00105">
    <property type="entry name" value="C5METTRFRASE"/>
</dbReference>
<protein>
    <recommendedName>
        <fullName evidence="7">Cytosine-specific methyltransferase</fullName>
        <ecNumber evidence="7">2.1.1.37</ecNumber>
    </recommendedName>
</protein>
<evidence type="ECO:0000256" key="4">
    <source>
        <dbReference type="ARBA" id="ARBA00022747"/>
    </source>
</evidence>
<evidence type="ECO:0000256" key="3">
    <source>
        <dbReference type="ARBA" id="ARBA00022691"/>
    </source>
</evidence>
<reference evidence="8 9" key="1">
    <citation type="submission" date="2019-04" db="EMBL/GenBank/DDBJ databases">
        <title>Genomic characterization of Staphylococcus petrasii strains.</title>
        <authorList>
            <person name="Vrbovska V."/>
            <person name="Kovarovic V."/>
            <person name="Maslanova I."/>
            <person name="Indrakova A."/>
            <person name="Petras P."/>
            <person name="Sedo O."/>
            <person name="Svec P."/>
            <person name="Fisarova L."/>
            <person name="Sedlacek I."/>
            <person name="Doskar J."/>
            <person name="Pantucek R."/>
        </authorList>
    </citation>
    <scope>NUCLEOTIDE SEQUENCE [LARGE SCALE GENOMIC DNA]</scope>
    <source>
        <strain evidence="8 9">CCM 8529</strain>
    </source>
</reference>
<gene>
    <name evidence="8" type="primary">dcm</name>
    <name evidence="8" type="ORF">E2558_06285</name>
</gene>
<keyword evidence="4" id="KW-0680">Restriction system</keyword>